<comment type="caution">
    <text evidence="6">The sequence shown here is derived from an EMBL/GenBank/DDBJ whole genome shotgun (WGS) entry which is preliminary data.</text>
</comment>
<dbReference type="CDD" id="cd08422">
    <property type="entry name" value="PBP2_CrgA_like"/>
    <property type="match status" value="1"/>
</dbReference>
<organism evidence="6 7">
    <name type="scientific">Cellvibrio polysaccharolyticus</name>
    <dbReference type="NCBI Taxonomy" id="2082724"/>
    <lineage>
        <taxon>Bacteria</taxon>
        <taxon>Pseudomonadati</taxon>
        <taxon>Pseudomonadota</taxon>
        <taxon>Gammaproteobacteria</taxon>
        <taxon>Cellvibrionales</taxon>
        <taxon>Cellvibrionaceae</taxon>
        <taxon>Cellvibrio</taxon>
    </lineage>
</organism>
<gene>
    <name evidence="6" type="ORF">C4F51_17775</name>
</gene>
<dbReference type="Pfam" id="PF00126">
    <property type="entry name" value="HTH_1"/>
    <property type="match status" value="1"/>
</dbReference>
<dbReference type="GO" id="GO:0006351">
    <property type="term" value="P:DNA-templated transcription"/>
    <property type="evidence" value="ECO:0007669"/>
    <property type="project" value="TreeGrafter"/>
</dbReference>
<dbReference type="InterPro" id="IPR058163">
    <property type="entry name" value="LysR-type_TF_proteobact-type"/>
</dbReference>
<accession>A0A928VAJ2</accession>
<dbReference type="InterPro" id="IPR000847">
    <property type="entry name" value="LysR_HTH_N"/>
</dbReference>
<dbReference type="GO" id="GO:0003700">
    <property type="term" value="F:DNA-binding transcription factor activity"/>
    <property type="evidence" value="ECO:0007669"/>
    <property type="project" value="InterPro"/>
</dbReference>
<dbReference type="InterPro" id="IPR005119">
    <property type="entry name" value="LysR_subst-bd"/>
</dbReference>
<dbReference type="Gene3D" id="1.10.10.10">
    <property type="entry name" value="Winged helix-like DNA-binding domain superfamily/Winged helix DNA-binding domain"/>
    <property type="match status" value="1"/>
</dbReference>
<evidence type="ECO:0000313" key="7">
    <source>
        <dbReference type="Proteomes" id="UP000652567"/>
    </source>
</evidence>
<evidence type="ECO:0000256" key="2">
    <source>
        <dbReference type="ARBA" id="ARBA00023015"/>
    </source>
</evidence>
<dbReference type="Pfam" id="PF03466">
    <property type="entry name" value="LysR_substrate"/>
    <property type="match status" value="1"/>
</dbReference>
<dbReference type="PANTHER" id="PTHR30537:SF35">
    <property type="entry name" value="TRANSCRIPTIONAL REGULATORY PROTEIN"/>
    <property type="match status" value="1"/>
</dbReference>
<dbReference type="PANTHER" id="PTHR30537">
    <property type="entry name" value="HTH-TYPE TRANSCRIPTIONAL REGULATOR"/>
    <property type="match status" value="1"/>
</dbReference>
<evidence type="ECO:0000256" key="4">
    <source>
        <dbReference type="ARBA" id="ARBA00023163"/>
    </source>
</evidence>
<dbReference type="AlphaFoldDB" id="A0A928VAJ2"/>
<keyword evidence="7" id="KW-1185">Reference proteome</keyword>
<evidence type="ECO:0000256" key="1">
    <source>
        <dbReference type="ARBA" id="ARBA00009437"/>
    </source>
</evidence>
<evidence type="ECO:0000256" key="3">
    <source>
        <dbReference type="ARBA" id="ARBA00023125"/>
    </source>
</evidence>
<keyword evidence="3" id="KW-0238">DNA-binding</keyword>
<evidence type="ECO:0000259" key="5">
    <source>
        <dbReference type="PROSITE" id="PS50931"/>
    </source>
</evidence>
<dbReference type="FunFam" id="3.40.190.290:FF:000001">
    <property type="entry name" value="Transcriptional regulator, LysR family"/>
    <property type="match status" value="1"/>
</dbReference>
<dbReference type="SUPFAM" id="SSF46785">
    <property type="entry name" value="Winged helix' DNA-binding domain"/>
    <property type="match status" value="1"/>
</dbReference>
<dbReference type="InterPro" id="IPR036390">
    <property type="entry name" value="WH_DNA-bd_sf"/>
</dbReference>
<dbReference type="PROSITE" id="PS50931">
    <property type="entry name" value="HTH_LYSR"/>
    <property type="match status" value="1"/>
</dbReference>
<proteinExistence type="inferred from homology"/>
<dbReference type="Proteomes" id="UP000652567">
    <property type="component" value="Unassembled WGS sequence"/>
</dbReference>
<dbReference type="GO" id="GO:0043565">
    <property type="term" value="F:sequence-specific DNA binding"/>
    <property type="evidence" value="ECO:0007669"/>
    <property type="project" value="TreeGrafter"/>
</dbReference>
<evidence type="ECO:0000313" key="6">
    <source>
        <dbReference type="EMBL" id="MBE8719029.1"/>
    </source>
</evidence>
<keyword evidence="4" id="KW-0804">Transcription</keyword>
<dbReference type="SUPFAM" id="SSF53850">
    <property type="entry name" value="Periplasmic binding protein-like II"/>
    <property type="match status" value="1"/>
</dbReference>
<comment type="similarity">
    <text evidence="1">Belongs to the LysR transcriptional regulatory family.</text>
</comment>
<dbReference type="InterPro" id="IPR036388">
    <property type="entry name" value="WH-like_DNA-bd_sf"/>
</dbReference>
<feature type="domain" description="HTH lysR-type" evidence="5">
    <location>
        <begin position="1"/>
        <end position="59"/>
    </location>
</feature>
<dbReference type="Gene3D" id="3.40.190.290">
    <property type="match status" value="1"/>
</dbReference>
<sequence length="301" mass="32701">MDRITAAAVFIRIVEGGSLAAAAGSLGMSRAMVTRYLAEMEQWAGARLLHRTTRRLSLTHAGEQTLTRCRQLLAVAEEVPEVVSPHTAPVQGLVRLACAQSLAQEVLAPAVVEFLRQHPLAGIDLHIDSRAVNLVEERIDLAVRISNNLDPNLIARQLGECPSVVCAAPAYLARRGTPLRPEDLAEHNCLTYSWFGSSLWTFTHVAGEPFSVPVTGNLSANESHVLLAAAVQGGGVTQQPLYAVRHLLAAGKLVALLADHQPQRMGIHAVFQSRRQMSPVLRALIDFLADWFEQAARSPDR</sequence>
<reference evidence="6" key="1">
    <citation type="submission" date="2018-07" db="EMBL/GenBank/DDBJ databases">
        <title>Genome assembly of strain Ka43.</title>
        <authorList>
            <person name="Kukolya J."/>
            <person name="Nagy I."/>
            <person name="Horvath B."/>
            <person name="Toth A."/>
        </authorList>
    </citation>
    <scope>NUCLEOTIDE SEQUENCE</scope>
    <source>
        <strain evidence="6">KB43</strain>
    </source>
</reference>
<dbReference type="EMBL" id="PRDL01000001">
    <property type="protein sequence ID" value="MBE8719029.1"/>
    <property type="molecule type" value="Genomic_DNA"/>
</dbReference>
<name>A0A928VAJ2_9GAMM</name>
<protein>
    <submittedName>
        <fullName evidence="6">LysR family transcriptional regulator</fullName>
    </submittedName>
</protein>
<keyword evidence="2" id="KW-0805">Transcription regulation</keyword>